<dbReference type="InterPro" id="IPR003591">
    <property type="entry name" value="Leu-rich_rpt_typical-subtyp"/>
</dbReference>
<comment type="caution">
    <text evidence="4">The sequence shown here is derived from an EMBL/GenBank/DDBJ whole genome shotgun (WGS) entry which is preliminary data.</text>
</comment>
<dbReference type="SMART" id="SM00364">
    <property type="entry name" value="LRR_BAC"/>
    <property type="match status" value="3"/>
</dbReference>
<dbReference type="Pfam" id="PF00560">
    <property type="entry name" value="LRR_1"/>
    <property type="match status" value="1"/>
</dbReference>
<dbReference type="PANTHER" id="PTHR45617:SF181">
    <property type="entry name" value="LP04042P"/>
    <property type="match status" value="1"/>
</dbReference>
<dbReference type="SUPFAM" id="SSF52047">
    <property type="entry name" value="RNI-like"/>
    <property type="match status" value="2"/>
</dbReference>
<dbReference type="AlphaFoldDB" id="A0A9P7KBU0"/>
<evidence type="ECO:0000256" key="3">
    <source>
        <dbReference type="SAM" id="MobiDB-lite"/>
    </source>
</evidence>
<reference evidence="4" key="2">
    <citation type="submission" date="2021-10" db="EMBL/GenBank/DDBJ databases">
        <title>Phylogenomics reveals ancestral predisposition of the termite-cultivated fungus Termitomyces towards a domesticated lifestyle.</title>
        <authorList>
            <person name="Auxier B."/>
            <person name="Grum-Grzhimaylo A."/>
            <person name="Cardenas M.E."/>
            <person name="Lodge J.D."/>
            <person name="Laessoe T."/>
            <person name="Pedersen O."/>
            <person name="Smith M.E."/>
            <person name="Kuyper T.W."/>
            <person name="Franco-Molano E.A."/>
            <person name="Baroni T.J."/>
            <person name="Aanen D.K."/>
        </authorList>
    </citation>
    <scope>NUCLEOTIDE SEQUENCE</scope>
    <source>
        <strain evidence="4">AP01</strain>
        <tissue evidence="4">Mycelium</tissue>
    </source>
</reference>
<dbReference type="PANTHER" id="PTHR45617">
    <property type="entry name" value="LEUCINE RICH REPEAT FAMILY PROTEIN"/>
    <property type="match status" value="1"/>
</dbReference>
<keyword evidence="5" id="KW-1185">Reference proteome</keyword>
<dbReference type="SMART" id="SM00369">
    <property type="entry name" value="LRR_TYP"/>
    <property type="match status" value="8"/>
</dbReference>
<dbReference type="PRINTS" id="PR00019">
    <property type="entry name" value="LEURICHRPT"/>
</dbReference>
<dbReference type="Pfam" id="PF13855">
    <property type="entry name" value="LRR_8"/>
    <property type="match status" value="1"/>
</dbReference>
<feature type="region of interest" description="Disordered" evidence="3">
    <location>
        <begin position="150"/>
        <end position="176"/>
    </location>
</feature>
<dbReference type="InterPro" id="IPR001611">
    <property type="entry name" value="Leu-rich_rpt"/>
</dbReference>
<evidence type="ECO:0000256" key="2">
    <source>
        <dbReference type="ARBA" id="ARBA00022737"/>
    </source>
</evidence>
<dbReference type="EMBL" id="JABCKV010000026">
    <property type="protein sequence ID" value="KAG5646136.1"/>
    <property type="molecule type" value="Genomic_DNA"/>
</dbReference>
<evidence type="ECO:0000313" key="4">
    <source>
        <dbReference type="EMBL" id="KAG5646136.1"/>
    </source>
</evidence>
<sequence length="797" mass="86354">MSRIPPPSSSRTPLKTPTTPVKSRGSAPASRIRTQSTRSATPTKLSTKPTANTTPTEGAAPAPLSIKEAIALRRAEAKKAASKSSGGLNDFIPLEDASTVPVKKQEEEDILGRWPIRETIERARSTGEENELSAEFALFEVHLGITPDPLKSVPEEPVLPQTEPSDAPRRGGKRDNPAWFEAQDLQILKVWNNDIVEIQHEISLFGSLKTVDLHQNKLASLPSSFGDLTSLTSLDLSHNNLTTLPTNLFALPELTTLNISHNSFTSLPFNAPFSSGNNSRSKQVTGGSFFAPTVTRATSPLPHLLILNASHNKIRADAVDLEFSKALTKVNLSHNPLGINEPQCQSLLRVLGSLPRLKELRFEGAEIGDDAFPPDLFPSTPFPNIRILDLGQTKVTPGAIKDMVKRMKQKISYEITTDDPPDGVARIIVGKKVVKEAWELELERREKARRVRHADFDDDCDTRPKPNVGTANRIPEAESNDNGPPAAQKPREVIKEAWEIEAEQGLLTEGGKRRARAAAAAAAAASNDSKPHPGVGIGKPTPSHSSTLGFSLVNPQYYSQTTQTLTLPPSSPPTKSPAHTRAFSLAAPSSLASAFESLRTSDIAVPPPTLPLSIIVAQPFSQSLKILVLENRRLDKSFFIPSIADGHPGFLPNLEELNLEGCGFSDLIPVTRSDSTGTATPPRSSEMILPLIAKLFPSLRTLNLSHNALTSLSLTTDALSGLILSTPERKGLKHLRLRGNAISGLEGFQGVAELFKGNRQVSEWHLDELDIRDNEIGKLPPELGLLPMDVFLVDGNV</sequence>
<accession>A0A9P7KBU0</accession>
<dbReference type="Proteomes" id="UP000775547">
    <property type="component" value="Unassembled WGS sequence"/>
</dbReference>
<reference evidence="4" key="1">
    <citation type="submission" date="2020-07" db="EMBL/GenBank/DDBJ databases">
        <authorList>
            <person name="Nieuwenhuis M."/>
            <person name="Van De Peppel L.J.J."/>
        </authorList>
    </citation>
    <scope>NUCLEOTIDE SEQUENCE</scope>
    <source>
        <strain evidence="4">AP01</strain>
        <tissue evidence="4">Mycelium</tissue>
    </source>
</reference>
<dbReference type="InterPro" id="IPR032675">
    <property type="entry name" value="LRR_dom_sf"/>
</dbReference>
<feature type="region of interest" description="Disordered" evidence="3">
    <location>
        <begin position="1"/>
        <end position="65"/>
    </location>
</feature>
<feature type="region of interest" description="Disordered" evidence="3">
    <location>
        <begin position="518"/>
        <end position="543"/>
    </location>
</feature>
<dbReference type="Gene3D" id="3.80.10.10">
    <property type="entry name" value="Ribonuclease Inhibitor"/>
    <property type="match status" value="2"/>
</dbReference>
<protein>
    <recommendedName>
        <fullName evidence="6">L domain-like protein</fullName>
    </recommendedName>
</protein>
<gene>
    <name evidence="4" type="ORF">DXG03_004375</name>
</gene>
<proteinExistence type="predicted"/>
<dbReference type="PROSITE" id="PS51450">
    <property type="entry name" value="LRR"/>
    <property type="match status" value="3"/>
</dbReference>
<evidence type="ECO:0008006" key="6">
    <source>
        <dbReference type="Google" id="ProtNLM"/>
    </source>
</evidence>
<feature type="region of interest" description="Disordered" evidence="3">
    <location>
        <begin position="451"/>
        <end position="489"/>
    </location>
</feature>
<feature type="compositionally biased region" description="Polar residues" evidence="3">
    <location>
        <begin position="32"/>
        <end position="56"/>
    </location>
</feature>
<evidence type="ECO:0000256" key="1">
    <source>
        <dbReference type="ARBA" id="ARBA00022614"/>
    </source>
</evidence>
<dbReference type="Pfam" id="PF13516">
    <property type="entry name" value="LRR_6"/>
    <property type="match status" value="1"/>
</dbReference>
<name>A0A9P7KBU0_9AGAR</name>
<feature type="compositionally biased region" description="Basic and acidic residues" evidence="3">
    <location>
        <begin position="166"/>
        <end position="176"/>
    </location>
</feature>
<evidence type="ECO:0000313" key="5">
    <source>
        <dbReference type="Proteomes" id="UP000775547"/>
    </source>
</evidence>
<organism evidence="4 5">
    <name type="scientific">Asterophora parasitica</name>
    <dbReference type="NCBI Taxonomy" id="117018"/>
    <lineage>
        <taxon>Eukaryota</taxon>
        <taxon>Fungi</taxon>
        <taxon>Dikarya</taxon>
        <taxon>Basidiomycota</taxon>
        <taxon>Agaricomycotina</taxon>
        <taxon>Agaricomycetes</taxon>
        <taxon>Agaricomycetidae</taxon>
        <taxon>Agaricales</taxon>
        <taxon>Tricholomatineae</taxon>
        <taxon>Lyophyllaceae</taxon>
        <taxon>Asterophora</taxon>
    </lineage>
</organism>
<dbReference type="OrthoDB" id="1517790at2759"/>
<keyword evidence="2" id="KW-0677">Repeat</keyword>
<keyword evidence="1" id="KW-0433">Leucine-rich repeat</keyword>